<evidence type="ECO:0000256" key="1">
    <source>
        <dbReference type="SAM" id="MobiDB-lite"/>
    </source>
</evidence>
<name>A0A7J7N037_9MAGN</name>
<protein>
    <submittedName>
        <fullName evidence="2">Uncharacterized protein</fullName>
    </submittedName>
</protein>
<dbReference type="EMBL" id="JACGCM010001165">
    <property type="protein sequence ID" value="KAF6160496.1"/>
    <property type="molecule type" value="Genomic_DNA"/>
</dbReference>
<proteinExistence type="predicted"/>
<reference evidence="2 3" key="1">
    <citation type="journal article" date="2020" name="IScience">
        <title>Genome Sequencing of the Endangered Kingdonia uniflora (Circaeasteraceae, Ranunculales) Reveals Potential Mechanisms of Evolutionary Specialization.</title>
        <authorList>
            <person name="Sun Y."/>
            <person name="Deng T."/>
            <person name="Zhang A."/>
            <person name="Moore M.J."/>
            <person name="Landis J.B."/>
            <person name="Lin N."/>
            <person name="Zhang H."/>
            <person name="Zhang X."/>
            <person name="Huang J."/>
            <person name="Zhang X."/>
            <person name="Sun H."/>
            <person name="Wang H."/>
        </authorList>
    </citation>
    <scope>NUCLEOTIDE SEQUENCE [LARGE SCALE GENOMIC DNA]</scope>
    <source>
        <strain evidence="2">TB1705</strain>
        <tissue evidence="2">Leaf</tissue>
    </source>
</reference>
<feature type="non-terminal residue" evidence="2">
    <location>
        <position position="95"/>
    </location>
</feature>
<evidence type="ECO:0000313" key="2">
    <source>
        <dbReference type="EMBL" id="KAF6160496.1"/>
    </source>
</evidence>
<feature type="region of interest" description="Disordered" evidence="1">
    <location>
        <begin position="76"/>
        <end position="95"/>
    </location>
</feature>
<organism evidence="2 3">
    <name type="scientific">Kingdonia uniflora</name>
    <dbReference type="NCBI Taxonomy" id="39325"/>
    <lineage>
        <taxon>Eukaryota</taxon>
        <taxon>Viridiplantae</taxon>
        <taxon>Streptophyta</taxon>
        <taxon>Embryophyta</taxon>
        <taxon>Tracheophyta</taxon>
        <taxon>Spermatophyta</taxon>
        <taxon>Magnoliopsida</taxon>
        <taxon>Ranunculales</taxon>
        <taxon>Circaeasteraceae</taxon>
        <taxon>Kingdonia</taxon>
    </lineage>
</organism>
<keyword evidence="3" id="KW-1185">Reference proteome</keyword>
<dbReference type="Proteomes" id="UP000541444">
    <property type="component" value="Unassembled WGS sequence"/>
</dbReference>
<dbReference type="AlphaFoldDB" id="A0A7J7N037"/>
<sequence>MLQDLIITMGFVWFARSYGKRKYWEYVFQDEVVVMKLFGPFLFLFNTSKWYNRELGIAALSHLQFWLEQKLNVPKWGSHDPKRSRNWSFYQSQSN</sequence>
<comment type="caution">
    <text evidence="2">The sequence shown here is derived from an EMBL/GenBank/DDBJ whole genome shotgun (WGS) entry which is preliminary data.</text>
</comment>
<accession>A0A7J7N037</accession>
<evidence type="ECO:0000313" key="3">
    <source>
        <dbReference type="Proteomes" id="UP000541444"/>
    </source>
</evidence>
<feature type="compositionally biased region" description="Polar residues" evidence="1">
    <location>
        <begin position="86"/>
        <end position="95"/>
    </location>
</feature>
<gene>
    <name evidence="2" type="ORF">GIB67_019265</name>
</gene>